<name>A0A6A6EQF8_9PEZI</name>
<dbReference type="Pfam" id="PF01633">
    <property type="entry name" value="Choline_kinase"/>
    <property type="match status" value="1"/>
</dbReference>
<dbReference type="InterPro" id="IPR011009">
    <property type="entry name" value="Kinase-like_dom_sf"/>
</dbReference>
<dbReference type="GO" id="GO:0016773">
    <property type="term" value="F:phosphotransferase activity, alcohol group as acceptor"/>
    <property type="evidence" value="ECO:0007669"/>
    <property type="project" value="InterPro"/>
</dbReference>
<dbReference type="CDD" id="cd05157">
    <property type="entry name" value="ETNK_euk"/>
    <property type="match status" value="1"/>
</dbReference>
<feature type="region of interest" description="Disordered" evidence="6">
    <location>
        <begin position="759"/>
        <end position="787"/>
    </location>
</feature>
<keyword evidence="4 7" id="KW-0472">Membrane</keyword>
<dbReference type="OrthoDB" id="10267235at2759"/>
<feature type="transmembrane region" description="Helical" evidence="7">
    <location>
        <begin position="482"/>
        <end position="506"/>
    </location>
</feature>
<feature type="compositionally biased region" description="Basic and acidic residues" evidence="6">
    <location>
        <begin position="1301"/>
        <end position="1310"/>
    </location>
</feature>
<feature type="transmembrane region" description="Helical" evidence="7">
    <location>
        <begin position="380"/>
        <end position="396"/>
    </location>
</feature>
<dbReference type="InterPro" id="IPR007521">
    <property type="entry name" value="Choline_kin_N"/>
</dbReference>
<feature type="transmembrane region" description="Helical" evidence="7">
    <location>
        <begin position="55"/>
        <end position="77"/>
    </location>
</feature>
<gene>
    <name evidence="9" type="ORF">K469DRAFT_734314</name>
</gene>
<dbReference type="GO" id="GO:0016301">
    <property type="term" value="F:kinase activity"/>
    <property type="evidence" value="ECO:0007669"/>
    <property type="project" value="UniProtKB-KW"/>
</dbReference>
<feature type="compositionally biased region" description="Acidic residues" evidence="6">
    <location>
        <begin position="1311"/>
        <end position="1342"/>
    </location>
</feature>
<evidence type="ECO:0000313" key="9">
    <source>
        <dbReference type="EMBL" id="KAF2194417.1"/>
    </source>
</evidence>
<evidence type="ECO:0000259" key="8">
    <source>
        <dbReference type="Pfam" id="PF04428"/>
    </source>
</evidence>
<keyword evidence="9" id="KW-0418">Kinase</keyword>
<evidence type="ECO:0000256" key="1">
    <source>
        <dbReference type="ARBA" id="ARBA00004141"/>
    </source>
</evidence>
<keyword evidence="5" id="KW-0175">Coiled coil</keyword>
<feature type="region of interest" description="Disordered" evidence="6">
    <location>
        <begin position="1301"/>
        <end position="1342"/>
    </location>
</feature>
<feature type="region of interest" description="Disordered" evidence="6">
    <location>
        <begin position="1177"/>
        <end position="1197"/>
    </location>
</feature>
<feature type="domain" description="Choline kinase N-terminal" evidence="8">
    <location>
        <begin position="800"/>
        <end position="868"/>
    </location>
</feature>
<sequence length="1383" mass="153886">MPFFSGLESLRLRNLQTSAPSAFVSMALDPYNNGLMDASNKKILPHSQHPDFANLTLLVFEAVLEVVCVSLPGYIVARMGMFDAESQKFVANLNTQLFTPCLIFTKLASQLTAEKLVELGVIPFIFIVQLIVSYVSAIAISRICKFKKRARNFVVAMAVFGNSNSLPISLVISLSNTLSGLHWDRIPGDNDNEVAARGILYLLIFQQLGQLVRWTWGFNVLLAPANTYRDEDAGRNDGLEHGEYSDEETEHLLNAPYDSYSDYESGSITPEYRRNYATSTSSSSASDADSITQRENVLSSPEVFATPTNGSGVIKRPASMNGASVHIANGHIVPSKVDTIPKGPRGWWIRLNRAIKRFTQFVSNAIAQTSRRAFFALPKWMQSMLATVFSLTMRFLHGCWEFMNPPLWAMLAAIIVASIPPLQHLFFDPGTFLSNSATRAIAQSGSVAVPLILVVLGANLARNTLPKEDPHSMEDPAVEKRLVIASLISRMLLPTIIMTPLLAIVAKYVPVSILDDPIFVIVCFLLTGAPSALQLAQICQINNVYMGAMSKLLFQSYPQNHDAAGQSLSPQLSRSNTMEGNASPRAAATKVVSIAQEPESISPLLKGKHRELDQSDSFDLEKAAKQFRASVSRKRLSGRPSIERLGSARRQSIVANPSLSSMITEDSDLSNTSPPSRHAHDSLIKQVTAWIKQEKARRVARKAKRKATTKKISKDTQVKEHSVIDDAGEPRSTRERSPSESSGGSVALEHLANILERTLSLKSADGSPRKRRTSHGHKSSAIMKRHSTVSSDTDYFDSVDQLVPRCEAVLDNSKTIAYGGGGPESNEGKTGKSATKEKEAWSTFKYEIVRLTHTLKLKGWRRVPLDQSREIDVERLSGALTNAVYVVSPPKHLPSQRGENGSALPAPKNPPPKLLLRIYGPQVEHLIDREAELQNLRRLARKRIGPRLLGTFTNGRFEEFFHAKTLTPNDLRTPDTSKQIAKRMRELHEGIDLLQKEREAGPFVWLNWDKWVNRCEQIVTWLDQQILDGKGGPVRSPVDAWKQRGLICGVEWSVFRRMVEKYRTWLEVQYGGIQRVNERLVFAHNDTQYGNILRLMPAGESPLLLPANEHKQLVVIDFEYANPNLPGLEFANHFTEWCYNYHDPTAPYICNTAYYPTPEEQHRFISAYLMHQPTFKASGGSASNPPTPSLGSLPTSGSTTALAATVTPTSSISAFMLDSRAPPGERYSYQEQEAQAEQQIEQETKRLMAETRLWRLANSAQWVAWGIVQANIPGLPEFDNEKKEKEMNKQGEVLESATKKMMDEAEKENASGEEDGAGDGEVREEEEGEGEGEAEQKEDEEFDYLGYAQERAMFVWGDAIKLGIVKKEELPEEVGKRAKIVEY</sequence>
<feature type="compositionally biased region" description="Basic and acidic residues" evidence="6">
    <location>
        <begin position="712"/>
        <end position="738"/>
    </location>
</feature>
<feature type="transmembrane region" description="Helical" evidence="7">
    <location>
        <begin position="440"/>
        <end position="462"/>
    </location>
</feature>
<dbReference type="Pfam" id="PF04428">
    <property type="entry name" value="Choline_kin_N"/>
    <property type="match status" value="1"/>
</dbReference>
<accession>A0A6A6EQF8</accession>
<keyword evidence="9" id="KW-0808">Transferase</keyword>
<dbReference type="GO" id="GO:0055085">
    <property type="term" value="P:transmembrane transport"/>
    <property type="evidence" value="ECO:0007669"/>
    <property type="project" value="InterPro"/>
</dbReference>
<feature type="coiled-coil region" evidence="5">
    <location>
        <begin position="1226"/>
        <end position="1253"/>
    </location>
</feature>
<feature type="region of interest" description="Disordered" evidence="6">
    <location>
        <begin position="656"/>
        <end position="681"/>
    </location>
</feature>
<dbReference type="PANTHER" id="PTHR31794">
    <property type="entry name" value="AUXIN EFFLUX TRANSPORTER FAMILY PROTEIN (EUROFUNG)"/>
    <property type="match status" value="1"/>
</dbReference>
<dbReference type="SUPFAM" id="SSF56112">
    <property type="entry name" value="Protein kinase-like (PK-like)"/>
    <property type="match status" value="1"/>
</dbReference>
<dbReference type="Gene3D" id="3.30.200.20">
    <property type="entry name" value="Phosphorylase Kinase, domain 1"/>
    <property type="match status" value="1"/>
</dbReference>
<keyword evidence="2 7" id="KW-0812">Transmembrane</keyword>
<evidence type="ECO:0000256" key="5">
    <source>
        <dbReference type="SAM" id="Coils"/>
    </source>
</evidence>
<organism evidence="9 10">
    <name type="scientific">Zopfia rhizophila CBS 207.26</name>
    <dbReference type="NCBI Taxonomy" id="1314779"/>
    <lineage>
        <taxon>Eukaryota</taxon>
        <taxon>Fungi</taxon>
        <taxon>Dikarya</taxon>
        <taxon>Ascomycota</taxon>
        <taxon>Pezizomycotina</taxon>
        <taxon>Dothideomycetes</taxon>
        <taxon>Dothideomycetes incertae sedis</taxon>
        <taxon>Zopfiaceae</taxon>
        <taxon>Zopfia</taxon>
    </lineage>
</organism>
<evidence type="ECO:0000256" key="4">
    <source>
        <dbReference type="ARBA" id="ARBA00023136"/>
    </source>
</evidence>
<feature type="transmembrane region" description="Helical" evidence="7">
    <location>
        <begin position="518"/>
        <end position="536"/>
    </location>
</feature>
<evidence type="ECO:0000313" key="10">
    <source>
        <dbReference type="Proteomes" id="UP000800200"/>
    </source>
</evidence>
<evidence type="ECO:0000256" key="6">
    <source>
        <dbReference type="SAM" id="MobiDB-lite"/>
    </source>
</evidence>
<dbReference type="PANTHER" id="PTHR31794:SF2">
    <property type="entry name" value="AUXIN EFFLUX TRANSPORTER FAMILY PROTEIN (EUROFUNG)"/>
    <property type="match status" value="1"/>
</dbReference>
<feature type="region of interest" description="Disordered" evidence="6">
    <location>
        <begin position="695"/>
        <end position="746"/>
    </location>
</feature>
<feature type="transmembrane region" description="Helical" evidence="7">
    <location>
        <begin position="89"/>
        <end position="109"/>
    </location>
</feature>
<feature type="transmembrane region" description="Helical" evidence="7">
    <location>
        <begin position="121"/>
        <end position="141"/>
    </location>
</feature>
<dbReference type="InterPro" id="IPR004776">
    <property type="entry name" value="Mem_transp_PIN-like"/>
</dbReference>
<evidence type="ECO:0000256" key="2">
    <source>
        <dbReference type="ARBA" id="ARBA00022692"/>
    </source>
</evidence>
<evidence type="ECO:0000256" key="7">
    <source>
        <dbReference type="SAM" id="Phobius"/>
    </source>
</evidence>
<feature type="compositionally biased region" description="Polar residues" evidence="6">
    <location>
        <begin position="656"/>
        <end position="675"/>
    </location>
</feature>
<dbReference type="Gene3D" id="3.90.1200.10">
    <property type="match status" value="1"/>
</dbReference>
<keyword evidence="3 7" id="KW-1133">Transmembrane helix</keyword>
<feature type="compositionally biased region" description="Basic residues" evidence="6">
    <location>
        <begin position="698"/>
        <end position="711"/>
    </location>
</feature>
<evidence type="ECO:0000256" key="3">
    <source>
        <dbReference type="ARBA" id="ARBA00022989"/>
    </source>
</evidence>
<feature type="transmembrane region" description="Helical" evidence="7">
    <location>
        <begin position="408"/>
        <end position="428"/>
    </location>
</feature>
<dbReference type="GO" id="GO:0005783">
    <property type="term" value="C:endoplasmic reticulum"/>
    <property type="evidence" value="ECO:0007669"/>
    <property type="project" value="TreeGrafter"/>
</dbReference>
<proteinExistence type="predicted"/>
<dbReference type="GO" id="GO:0016020">
    <property type="term" value="C:membrane"/>
    <property type="evidence" value="ECO:0007669"/>
    <property type="project" value="UniProtKB-SubCell"/>
</dbReference>
<reference evidence="9" key="1">
    <citation type="journal article" date="2020" name="Stud. Mycol.">
        <title>101 Dothideomycetes genomes: a test case for predicting lifestyles and emergence of pathogens.</title>
        <authorList>
            <person name="Haridas S."/>
            <person name="Albert R."/>
            <person name="Binder M."/>
            <person name="Bloem J."/>
            <person name="Labutti K."/>
            <person name="Salamov A."/>
            <person name="Andreopoulos B."/>
            <person name="Baker S."/>
            <person name="Barry K."/>
            <person name="Bills G."/>
            <person name="Bluhm B."/>
            <person name="Cannon C."/>
            <person name="Castanera R."/>
            <person name="Culley D."/>
            <person name="Daum C."/>
            <person name="Ezra D."/>
            <person name="Gonzalez J."/>
            <person name="Henrissat B."/>
            <person name="Kuo A."/>
            <person name="Liang C."/>
            <person name="Lipzen A."/>
            <person name="Lutzoni F."/>
            <person name="Magnuson J."/>
            <person name="Mondo S."/>
            <person name="Nolan M."/>
            <person name="Ohm R."/>
            <person name="Pangilinan J."/>
            <person name="Park H.-J."/>
            <person name="Ramirez L."/>
            <person name="Alfaro M."/>
            <person name="Sun H."/>
            <person name="Tritt A."/>
            <person name="Yoshinaga Y."/>
            <person name="Zwiers L.-H."/>
            <person name="Turgeon B."/>
            <person name="Goodwin S."/>
            <person name="Spatafora J."/>
            <person name="Crous P."/>
            <person name="Grigoriev I."/>
        </authorList>
    </citation>
    <scope>NUCLEOTIDE SEQUENCE</scope>
    <source>
        <strain evidence="9">CBS 207.26</strain>
    </source>
</reference>
<dbReference type="Pfam" id="PF03547">
    <property type="entry name" value="Mem_trans"/>
    <property type="match status" value="1"/>
</dbReference>
<keyword evidence="10" id="KW-1185">Reference proteome</keyword>
<protein>
    <submittedName>
        <fullName evidence="9">Kinase-like protein</fullName>
    </submittedName>
</protein>
<dbReference type="Proteomes" id="UP000800200">
    <property type="component" value="Unassembled WGS sequence"/>
</dbReference>
<dbReference type="EMBL" id="ML994611">
    <property type="protein sequence ID" value="KAF2194417.1"/>
    <property type="molecule type" value="Genomic_DNA"/>
</dbReference>
<feature type="compositionally biased region" description="Basic residues" evidence="6">
    <location>
        <begin position="769"/>
        <end position="787"/>
    </location>
</feature>
<comment type="subcellular location">
    <subcellularLocation>
        <location evidence="1">Membrane</location>
        <topology evidence="1">Multi-pass membrane protein</topology>
    </subcellularLocation>
</comment>